<dbReference type="Pfam" id="PF13947">
    <property type="entry name" value="GUB_WAK_bind"/>
    <property type="match status" value="1"/>
</dbReference>
<dbReference type="EC" id="2.3.2.27" evidence="4"/>
<dbReference type="InterPro" id="IPR046948">
    <property type="entry name" value="ATL20-22-like"/>
</dbReference>
<evidence type="ECO:0000313" key="19">
    <source>
        <dbReference type="EMBL" id="DAD36281.1"/>
    </source>
</evidence>
<gene>
    <name evidence="19" type="ORF">HUJ06_006921</name>
</gene>
<dbReference type="GO" id="GO:0016020">
    <property type="term" value="C:membrane"/>
    <property type="evidence" value="ECO:0007669"/>
    <property type="project" value="UniProtKB-SubCell"/>
</dbReference>
<dbReference type="Proteomes" id="UP000607653">
    <property type="component" value="Unassembled WGS sequence"/>
</dbReference>
<dbReference type="InterPro" id="IPR032872">
    <property type="entry name" value="WAK_assoc_C"/>
</dbReference>
<evidence type="ECO:0000256" key="6">
    <source>
        <dbReference type="ARBA" id="ARBA00022692"/>
    </source>
</evidence>
<keyword evidence="10" id="KW-0833">Ubl conjugation pathway</keyword>
<evidence type="ECO:0000256" key="12">
    <source>
        <dbReference type="ARBA" id="ARBA00022989"/>
    </source>
</evidence>
<keyword evidence="7" id="KW-0479">Metal-binding</keyword>
<keyword evidence="12 16" id="KW-1133">Transmembrane helix</keyword>
<evidence type="ECO:0000256" key="8">
    <source>
        <dbReference type="ARBA" id="ARBA00022729"/>
    </source>
</evidence>
<feature type="domain" description="Wall-associated receptor kinase galacturonan-binding" evidence="17">
    <location>
        <begin position="143"/>
        <end position="210"/>
    </location>
</feature>
<dbReference type="EMBL" id="DUZY01000004">
    <property type="protein sequence ID" value="DAD36281.1"/>
    <property type="molecule type" value="Genomic_DNA"/>
</dbReference>
<evidence type="ECO:0000256" key="14">
    <source>
        <dbReference type="ARBA" id="ARBA00023180"/>
    </source>
</evidence>
<dbReference type="AlphaFoldDB" id="A0A822YXP1"/>
<evidence type="ECO:0000256" key="1">
    <source>
        <dbReference type="ARBA" id="ARBA00000900"/>
    </source>
</evidence>
<protein>
    <recommendedName>
        <fullName evidence="4">RING-type E3 ubiquitin transferase</fullName>
        <ecNumber evidence="4">2.3.2.27</ecNumber>
    </recommendedName>
</protein>
<feature type="domain" description="Wall-associated receptor kinase C-terminal" evidence="18">
    <location>
        <begin position="279"/>
        <end position="341"/>
    </location>
</feature>
<evidence type="ECO:0000256" key="10">
    <source>
        <dbReference type="ARBA" id="ARBA00022786"/>
    </source>
</evidence>
<evidence type="ECO:0000256" key="4">
    <source>
        <dbReference type="ARBA" id="ARBA00012483"/>
    </source>
</evidence>
<comment type="caution">
    <text evidence="19">The sequence shown here is derived from an EMBL/GenBank/DDBJ whole genome shotgun (WGS) entry which is preliminary data.</text>
</comment>
<evidence type="ECO:0000256" key="13">
    <source>
        <dbReference type="ARBA" id="ARBA00023136"/>
    </source>
</evidence>
<keyword evidence="8" id="KW-0732">Signal</keyword>
<keyword evidence="11" id="KW-0862">Zinc</keyword>
<comment type="subcellular location">
    <subcellularLocation>
        <location evidence="2">Membrane</location>
        <topology evidence="2">Single-pass membrane protein</topology>
    </subcellularLocation>
</comment>
<proteinExistence type="inferred from homology"/>
<evidence type="ECO:0000256" key="7">
    <source>
        <dbReference type="ARBA" id="ARBA00022723"/>
    </source>
</evidence>
<dbReference type="GO" id="GO:0061630">
    <property type="term" value="F:ubiquitin protein ligase activity"/>
    <property type="evidence" value="ECO:0007669"/>
    <property type="project" value="UniProtKB-EC"/>
</dbReference>
<accession>A0A822YXP1</accession>
<name>A0A822YXP1_NELNU</name>
<feature type="transmembrane region" description="Helical" evidence="16">
    <location>
        <begin position="20"/>
        <end position="39"/>
    </location>
</feature>
<evidence type="ECO:0000313" key="20">
    <source>
        <dbReference type="Proteomes" id="UP000607653"/>
    </source>
</evidence>
<keyword evidence="6 16" id="KW-0812">Transmembrane</keyword>
<dbReference type="GO" id="GO:0008270">
    <property type="term" value="F:zinc ion binding"/>
    <property type="evidence" value="ECO:0007669"/>
    <property type="project" value="UniProtKB-KW"/>
</dbReference>
<evidence type="ECO:0000256" key="9">
    <source>
        <dbReference type="ARBA" id="ARBA00022771"/>
    </source>
</evidence>
<dbReference type="InterPro" id="IPR025287">
    <property type="entry name" value="WAK_GUB"/>
</dbReference>
<evidence type="ECO:0000256" key="11">
    <source>
        <dbReference type="ARBA" id="ARBA00022833"/>
    </source>
</evidence>
<comment type="catalytic activity">
    <reaction evidence="1">
        <text>S-ubiquitinyl-[E2 ubiquitin-conjugating enzyme]-L-cysteine + [acceptor protein]-L-lysine = [E2 ubiquitin-conjugating enzyme]-L-cysteine + N(6)-ubiquitinyl-[acceptor protein]-L-lysine.</text>
        <dbReference type="EC" id="2.3.2.27"/>
    </reaction>
</comment>
<reference evidence="19 20" key="1">
    <citation type="journal article" date="2020" name="Mol. Biol. Evol.">
        <title>Distinct Expression and Methylation Patterns for Genes with Different Fates following a Single Whole-Genome Duplication in Flowering Plants.</title>
        <authorList>
            <person name="Shi T."/>
            <person name="Rahmani R.S."/>
            <person name="Gugger P.F."/>
            <person name="Wang M."/>
            <person name="Li H."/>
            <person name="Zhang Y."/>
            <person name="Li Z."/>
            <person name="Wang Q."/>
            <person name="Van de Peer Y."/>
            <person name="Marchal K."/>
            <person name="Chen J."/>
        </authorList>
    </citation>
    <scope>NUCLEOTIDE SEQUENCE [LARGE SCALE GENOMIC DNA]</scope>
    <source>
        <tissue evidence="19">Leaf</tissue>
    </source>
</reference>
<evidence type="ECO:0000256" key="15">
    <source>
        <dbReference type="ARBA" id="ARBA00024209"/>
    </source>
</evidence>
<evidence type="ECO:0000259" key="17">
    <source>
        <dbReference type="Pfam" id="PF13947"/>
    </source>
</evidence>
<comment type="similarity">
    <text evidence="15">Belongs to the RING-type zinc finger family. ATL subfamily.</text>
</comment>
<evidence type="ECO:0000256" key="3">
    <source>
        <dbReference type="ARBA" id="ARBA00004906"/>
    </source>
</evidence>
<dbReference type="PANTHER" id="PTHR46279">
    <property type="entry name" value="RING/U-BOX SUPERFAMILY PROTEIN"/>
    <property type="match status" value="1"/>
</dbReference>
<evidence type="ECO:0000256" key="16">
    <source>
        <dbReference type="SAM" id="Phobius"/>
    </source>
</evidence>
<sequence length="350" mass="39694">MRCYQSSCGQEIRTPLAHPWLYFILFYFIFSAATFYVVIRNLIKSKPLVGWLSVTRSTIYRYVFFLYTLFMIYKLRLLTEAAVWPTTQFSEVSQRQQQQLQRDRLIGFLTIEEMVTHFLHFIPLFFFFLLFASKVFALVGGDCPVSMCSKLDPIIRFPFRLPDVQPQRCGYPGFELSCDDSSRTTLDLPSSGAFLVDNINYVSQEIQLHDSSGCLPKRLMELDLSGSPFTGFRYQNYTFLSCSSEFTASRFRPIPCLSNSTRSVLAIASVSLASMLSTLCEIMRNVSIPVSRPPPFESGFSSELGDVLRLTWETPSCGDCEARGGICSFTTNSTVGCFDRDVDAGSNWPI</sequence>
<feature type="transmembrane region" description="Helical" evidence="16">
    <location>
        <begin position="59"/>
        <end position="75"/>
    </location>
</feature>
<keyword evidence="20" id="KW-1185">Reference proteome</keyword>
<keyword evidence="9" id="KW-0863">Zinc-finger</keyword>
<evidence type="ECO:0000256" key="2">
    <source>
        <dbReference type="ARBA" id="ARBA00004167"/>
    </source>
</evidence>
<keyword evidence="14" id="KW-0325">Glycoprotein</keyword>
<evidence type="ECO:0000259" key="18">
    <source>
        <dbReference type="Pfam" id="PF14380"/>
    </source>
</evidence>
<feature type="transmembrane region" description="Helical" evidence="16">
    <location>
        <begin position="118"/>
        <end position="140"/>
    </location>
</feature>
<keyword evidence="13 16" id="KW-0472">Membrane</keyword>
<comment type="pathway">
    <text evidence="3">Protein modification; protein ubiquitination.</text>
</comment>
<organism evidence="19 20">
    <name type="scientific">Nelumbo nucifera</name>
    <name type="common">Sacred lotus</name>
    <dbReference type="NCBI Taxonomy" id="4432"/>
    <lineage>
        <taxon>Eukaryota</taxon>
        <taxon>Viridiplantae</taxon>
        <taxon>Streptophyta</taxon>
        <taxon>Embryophyta</taxon>
        <taxon>Tracheophyta</taxon>
        <taxon>Spermatophyta</taxon>
        <taxon>Magnoliopsida</taxon>
        <taxon>Proteales</taxon>
        <taxon>Nelumbonaceae</taxon>
        <taxon>Nelumbo</taxon>
    </lineage>
</organism>
<dbReference type="Pfam" id="PF14380">
    <property type="entry name" value="WAK_assoc"/>
    <property type="match status" value="1"/>
</dbReference>
<dbReference type="GO" id="GO:0030247">
    <property type="term" value="F:polysaccharide binding"/>
    <property type="evidence" value="ECO:0007669"/>
    <property type="project" value="InterPro"/>
</dbReference>
<evidence type="ECO:0000256" key="5">
    <source>
        <dbReference type="ARBA" id="ARBA00022679"/>
    </source>
</evidence>
<dbReference type="PANTHER" id="PTHR46279:SF2">
    <property type="entry name" value="RING-H2 FINGER PROTEIN ATL21A-RELATED"/>
    <property type="match status" value="1"/>
</dbReference>
<keyword evidence="5" id="KW-0808">Transferase</keyword>